<dbReference type="RefSeq" id="WP_313983694.1">
    <property type="nucleotide sequence ID" value="NZ_JASJOS010000011.1"/>
</dbReference>
<dbReference type="InterPro" id="IPR029278">
    <property type="entry name" value="Imm26"/>
</dbReference>
<evidence type="ECO:0000313" key="1">
    <source>
        <dbReference type="EMBL" id="MDJ1483604.1"/>
    </source>
</evidence>
<protein>
    <submittedName>
        <fullName evidence="1">Imm26 family immunity protein</fullName>
    </submittedName>
</protein>
<dbReference type="EMBL" id="JASJOS010000011">
    <property type="protein sequence ID" value="MDJ1483604.1"/>
    <property type="molecule type" value="Genomic_DNA"/>
</dbReference>
<proteinExistence type="predicted"/>
<dbReference type="Pfam" id="PF15428">
    <property type="entry name" value="Imm26"/>
    <property type="match status" value="1"/>
</dbReference>
<reference evidence="1" key="1">
    <citation type="submission" date="2023-05" db="EMBL/GenBank/DDBJ databases">
        <authorList>
            <person name="Zhang X."/>
        </authorList>
    </citation>
    <scope>NUCLEOTIDE SEQUENCE</scope>
    <source>
        <strain evidence="1">YF14B1</strain>
    </source>
</reference>
<dbReference type="Proteomes" id="UP001241110">
    <property type="component" value="Unassembled WGS sequence"/>
</dbReference>
<evidence type="ECO:0000313" key="2">
    <source>
        <dbReference type="Proteomes" id="UP001241110"/>
    </source>
</evidence>
<dbReference type="AlphaFoldDB" id="A0AAE3UBB5"/>
<name>A0AAE3UBB5_9BACT</name>
<sequence>MTKISLLKKRRYSIGDVFCVPLEEKGYCLGLITHIHPRLRVPLGCFFKKLYKKVPAIDRKIIRKENVILVKKFGIQGFDDGSWPIIGKLDPFEIKEWPIPIFLRRLNLSPPQFVYYNQDLEEVKSEEVSEGTNLSLYHEDGLGGSGFVENRLIRLFEDNS</sequence>
<gene>
    <name evidence="1" type="ORF">QNI16_24105</name>
</gene>
<accession>A0AAE3UBB5</accession>
<comment type="caution">
    <text evidence="1">The sequence shown here is derived from an EMBL/GenBank/DDBJ whole genome shotgun (WGS) entry which is preliminary data.</text>
</comment>
<organism evidence="1 2">
    <name type="scientific">Xanthocytophaga flava</name>
    <dbReference type="NCBI Taxonomy" id="3048013"/>
    <lineage>
        <taxon>Bacteria</taxon>
        <taxon>Pseudomonadati</taxon>
        <taxon>Bacteroidota</taxon>
        <taxon>Cytophagia</taxon>
        <taxon>Cytophagales</taxon>
        <taxon>Rhodocytophagaceae</taxon>
        <taxon>Xanthocytophaga</taxon>
    </lineage>
</organism>